<dbReference type="Proteomes" id="UP001274830">
    <property type="component" value="Unassembled WGS sequence"/>
</dbReference>
<accession>A0AAE0WSM5</accession>
<protein>
    <recommendedName>
        <fullName evidence="1">Heterokaryon incompatibility domain-containing protein</fullName>
    </recommendedName>
</protein>
<dbReference type="EMBL" id="JAUTXT010000008">
    <property type="protein sequence ID" value="KAK3677093.1"/>
    <property type="molecule type" value="Genomic_DNA"/>
</dbReference>
<sequence>MSKGESGSEGTYGDVIYLGRPNANQDHRLQPADIDYSYIWIDAICINQDDIKERSVQVAQMGLTFCQAKQTIVCLTEPRYEAARAAAVELPQPRYNPNELLRSLAPEDLYDLYDRYIGADFDNKAKYTALRPVVLFYSPWSVHLATSLVIN</sequence>
<dbReference type="PANTHER" id="PTHR24148">
    <property type="entry name" value="ANKYRIN REPEAT DOMAIN-CONTAINING PROTEIN 39 HOMOLOG-RELATED"/>
    <property type="match status" value="1"/>
</dbReference>
<gene>
    <name evidence="2" type="ORF">LTR78_003298</name>
</gene>
<feature type="domain" description="Heterokaryon incompatibility" evidence="1">
    <location>
        <begin position="34"/>
        <end position="89"/>
    </location>
</feature>
<proteinExistence type="predicted"/>
<evidence type="ECO:0000313" key="2">
    <source>
        <dbReference type="EMBL" id="KAK3677093.1"/>
    </source>
</evidence>
<comment type="caution">
    <text evidence="2">The sequence shown here is derived from an EMBL/GenBank/DDBJ whole genome shotgun (WGS) entry which is preliminary data.</text>
</comment>
<dbReference type="Pfam" id="PF06985">
    <property type="entry name" value="HET"/>
    <property type="match status" value="1"/>
</dbReference>
<keyword evidence="3" id="KW-1185">Reference proteome</keyword>
<evidence type="ECO:0000313" key="3">
    <source>
        <dbReference type="Proteomes" id="UP001274830"/>
    </source>
</evidence>
<dbReference type="PANTHER" id="PTHR24148:SF73">
    <property type="entry name" value="HET DOMAIN PROTEIN (AFU_ORTHOLOGUE AFUA_8G01020)"/>
    <property type="match status" value="1"/>
</dbReference>
<dbReference type="AlphaFoldDB" id="A0AAE0WSM5"/>
<organism evidence="2 3">
    <name type="scientific">Recurvomyces mirabilis</name>
    <dbReference type="NCBI Taxonomy" id="574656"/>
    <lineage>
        <taxon>Eukaryota</taxon>
        <taxon>Fungi</taxon>
        <taxon>Dikarya</taxon>
        <taxon>Ascomycota</taxon>
        <taxon>Pezizomycotina</taxon>
        <taxon>Dothideomycetes</taxon>
        <taxon>Dothideomycetidae</taxon>
        <taxon>Mycosphaerellales</taxon>
        <taxon>Teratosphaeriaceae</taxon>
        <taxon>Recurvomyces</taxon>
    </lineage>
</organism>
<name>A0AAE0WSM5_9PEZI</name>
<dbReference type="InterPro" id="IPR052895">
    <property type="entry name" value="HetReg/Transcr_Mod"/>
</dbReference>
<dbReference type="InterPro" id="IPR010730">
    <property type="entry name" value="HET"/>
</dbReference>
<evidence type="ECO:0000259" key="1">
    <source>
        <dbReference type="Pfam" id="PF06985"/>
    </source>
</evidence>
<reference evidence="2" key="1">
    <citation type="submission" date="2023-07" db="EMBL/GenBank/DDBJ databases">
        <title>Black Yeasts Isolated from many extreme environments.</title>
        <authorList>
            <person name="Coleine C."/>
            <person name="Stajich J.E."/>
            <person name="Selbmann L."/>
        </authorList>
    </citation>
    <scope>NUCLEOTIDE SEQUENCE</scope>
    <source>
        <strain evidence="2">CCFEE 5485</strain>
    </source>
</reference>